<dbReference type="EMBL" id="JAGHQM010000741">
    <property type="protein sequence ID" value="KAH0558777.1"/>
    <property type="molecule type" value="Genomic_DNA"/>
</dbReference>
<keyword evidence="3" id="KW-0235">DNA replication</keyword>
<dbReference type="PANTHER" id="PTHR17598:SF13">
    <property type="entry name" value="DNA POLYMERASE DELTA SUBUNIT 3"/>
    <property type="match status" value="1"/>
</dbReference>
<dbReference type="InterPro" id="IPR019038">
    <property type="entry name" value="POLD3"/>
</dbReference>
<comment type="subcellular location">
    <subcellularLocation>
        <location evidence="1">Nucleus</location>
    </subcellularLocation>
</comment>
<evidence type="ECO:0000256" key="2">
    <source>
        <dbReference type="ARBA" id="ARBA00017589"/>
    </source>
</evidence>
<proteinExistence type="predicted"/>
<protein>
    <recommendedName>
        <fullName evidence="2">DNA polymerase delta subunit 3</fullName>
    </recommendedName>
</protein>
<comment type="caution">
    <text evidence="6">The sequence shown here is derived from an EMBL/GenBank/DDBJ whole genome shotgun (WGS) entry which is preliminary data.</text>
</comment>
<evidence type="ECO:0000256" key="4">
    <source>
        <dbReference type="ARBA" id="ARBA00023242"/>
    </source>
</evidence>
<feature type="region of interest" description="Disordered" evidence="5">
    <location>
        <begin position="186"/>
        <end position="240"/>
    </location>
</feature>
<keyword evidence="7" id="KW-1185">Reference proteome</keyword>
<feature type="region of interest" description="Disordered" evidence="5">
    <location>
        <begin position="268"/>
        <end position="443"/>
    </location>
</feature>
<dbReference type="GO" id="GO:0043625">
    <property type="term" value="C:delta DNA polymerase complex"/>
    <property type="evidence" value="ECO:0007669"/>
    <property type="project" value="InterPro"/>
</dbReference>
<dbReference type="GO" id="GO:0003887">
    <property type="term" value="F:DNA-directed DNA polymerase activity"/>
    <property type="evidence" value="ECO:0007669"/>
    <property type="project" value="TreeGrafter"/>
</dbReference>
<dbReference type="InterPro" id="IPR041913">
    <property type="entry name" value="POLD3_sf"/>
</dbReference>
<reference evidence="6" key="1">
    <citation type="submission" date="2021-03" db="EMBL/GenBank/DDBJ databases">
        <title>Comparative genomics and phylogenomic investigation of the class Geoglossomycetes provide insights into ecological specialization and systematics.</title>
        <authorList>
            <person name="Melie T."/>
            <person name="Pirro S."/>
            <person name="Miller A.N."/>
            <person name="Quandt A."/>
        </authorList>
    </citation>
    <scope>NUCLEOTIDE SEQUENCE</scope>
    <source>
        <strain evidence="6">CAQ_001_2017</strain>
    </source>
</reference>
<feature type="compositionally biased region" description="Polar residues" evidence="5">
    <location>
        <begin position="186"/>
        <end position="227"/>
    </location>
</feature>
<evidence type="ECO:0000313" key="6">
    <source>
        <dbReference type="EMBL" id="KAH0558777.1"/>
    </source>
</evidence>
<evidence type="ECO:0000313" key="7">
    <source>
        <dbReference type="Proteomes" id="UP000750711"/>
    </source>
</evidence>
<dbReference type="GO" id="GO:1904161">
    <property type="term" value="P:DNA synthesis involved in UV-damage excision repair"/>
    <property type="evidence" value="ECO:0007669"/>
    <property type="project" value="TreeGrafter"/>
</dbReference>
<dbReference type="Gene3D" id="3.90.1030.20">
    <property type="entry name" value="DNA polymerase delta, p66 (Cdc27) subunit, wHTH domain"/>
    <property type="match status" value="1"/>
</dbReference>
<dbReference type="GO" id="GO:0006271">
    <property type="term" value="P:DNA strand elongation involved in DNA replication"/>
    <property type="evidence" value="ECO:0007669"/>
    <property type="project" value="TreeGrafter"/>
</dbReference>
<gene>
    <name evidence="6" type="ORF">GP486_004581</name>
</gene>
<sequence>MAAKYKEYLASAIICDHSIVTYRALSRALKIHVNTAKELLYEFHRERSSKEPGSIHATYLLTGIRQTSGEGGTAGEEDGKITHDGSFQSSPFMSSSMPTQDASDGKSLFKSVMIVHENELEDAKALHVGTVSIHIYSLEPSRVENLRVLEDVNRETLIKYINEDPLEAGATYGTIRNPNVRSIHTQVSSAASRGSATIEKMQSTSGDNEAGSANPTAAENESTQTKSGARKPIPLKRGQSDIFKSFAKSKPKLHKEDTGSSIAASISAIESAPQSEPEDEPMKDASEEEDDDFVMSTKESSSRKLDGRKSIAERQAELRRMMEDDDEPMEDSRDVTMESLQESTETRPSEPQEPEVAGIHIVSSGGGRRRGRRKVMKKKTVKDEEGYLVTREEPVWESFSEAEPEPPKPKTPTPAASSAGPSKSRKSTGKQGHGNIMSFFGKK</sequence>
<dbReference type="Pfam" id="PF09507">
    <property type="entry name" value="CDC27"/>
    <property type="match status" value="1"/>
</dbReference>
<dbReference type="Proteomes" id="UP000750711">
    <property type="component" value="Unassembled WGS sequence"/>
</dbReference>
<feature type="compositionally biased region" description="Basic and acidic residues" evidence="5">
    <location>
        <begin position="300"/>
        <end position="322"/>
    </location>
</feature>
<accession>A0A9P8LAR1</accession>
<feature type="compositionally biased region" description="Basic and acidic residues" evidence="5">
    <location>
        <begin position="381"/>
        <end position="394"/>
    </location>
</feature>
<evidence type="ECO:0000256" key="3">
    <source>
        <dbReference type="ARBA" id="ARBA00022705"/>
    </source>
</evidence>
<dbReference type="GO" id="GO:0006297">
    <property type="term" value="P:nucleotide-excision repair, DNA gap filling"/>
    <property type="evidence" value="ECO:0007669"/>
    <property type="project" value="TreeGrafter"/>
</dbReference>
<dbReference type="AlphaFoldDB" id="A0A9P8LAR1"/>
<evidence type="ECO:0000256" key="1">
    <source>
        <dbReference type="ARBA" id="ARBA00004123"/>
    </source>
</evidence>
<name>A0A9P8LAR1_9PEZI</name>
<dbReference type="PANTHER" id="PTHR17598">
    <property type="entry name" value="DNA POLYMERASE DELTA SUBUNIT 3"/>
    <property type="match status" value="1"/>
</dbReference>
<organism evidence="6 7">
    <name type="scientific">Trichoglossum hirsutum</name>
    <dbReference type="NCBI Taxonomy" id="265104"/>
    <lineage>
        <taxon>Eukaryota</taxon>
        <taxon>Fungi</taxon>
        <taxon>Dikarya</taxon>
        <taxon>Ascomycota</taxon>
        <taxon>Pezizomycotina</taxon>
        <taxon>Geoglossomycetes</taxon>
        <taxon>Geoglossales</taxon>
        <taxon>Geoglossaceae</taxon>
        <taxon>Trichoglossum</taxon>
    </lineage>
</organism>
<evidence type="ECO:0000256" key="5">
    <source>
        <dbReference type="SAM" id="MobiDB-lite"/>
    </source>
</evidence>
<keyword evidence="4" id="KW-0539">Nucleus</keyword>
<feature type="compositionally biased region" description="Low complexity" evidence="5">
    <location>
        <begin position="413"/>
        <end position="422"/>
    </location>
</feature>
<feature type="compositionally biased region" description="Basic residues" evidence="5">
    <location>
        <begin position="367"/>
        <end position="380"/>
    </location>
</feature>